<evidence type="ECO:0000313" key="1">
    <source>
        <dbReference type="EMBL" id="KAJ3555805.1"/>
    </source>
</evidence>
<keyword evidence="2" id="KW-1185">Reference proteome</keyword>
<organism evidence="1 2">
    <name type="scientific">Phlebia brevispora</name>
    <dbReference type="NCBI Taxonomy" id="194682"/>
    <lineage>
        <taxon>Eukaryota</taxon>
        <taxon>Fungi</taxon>
        <taxon>Dikarya</taxon>
        <taxon>Basidiomycota</taxon>
        <taxon>Agaricomycotina</taxon>
        <taxon>Agaricomycetes</taxon>
        <taxon>Polyporales</taxon>
        <taxon>Meruliaceae</taxon>
        <taxon>Phlebia</taxon>
    </lineage>
</organism>
<protein>
    <submittedName>
        <fullName evidence="1">Uncharacterized protein</fullName>
    </submittedName>
</protein>
<accession>A0ACC1T9G3</accession>
<sequence length="1290" mass="142117">MLGNDAKLMNSHAVCSCRLPSSTGVNDSQLLSKDESISGGETDAWATIDQTVRDIDKGKVKDCTDDIDALLVFAGLYSAILTAFLIESYKALQEDPQHTMVQLLQQMTTQSYEFNGRFLNSTSPASSSDPFQAPTWAIRVNVCWFSSLFLSLSTASYGILVKQWLREYLSTDRTSHQERIRIRHFRHQGVEEWRLYDIAAVLPLILQISLALFFVGLCFFTAAVHPSIRTTSVVLVSAWAAFIVFAILAPLLSARCPFKTPLLKTVFSRLRPRLLGIMPFLMRYMASLWSDSNEGSTESASIPLQVPLKSPYSRDSADIAFLQDLSRRYVLTENASVREEKDIRNSDLSDLIIFRNVDTIFLDDDLLAMMREALRRKSPSCYEVFRFVVSIVQGRLDPLLQKANGQSASMSWPWALSYASRVSLIDMIANSLLADPAFEVYAAKWVAYQQADHWYCDAILLILKLSSPQDTMPKTATSLFTRLLQNDDMAYMLIDLIGSQFEDHDRGDDFDILLHTFASVMEALKACESFTSAWAFRRIIYRYFEATQHDYVDEDFDVETVLTSAALHVGADGLPPPENFLFVEAAAVLLHSFAIADNKSKYVAAFDKYTTALLQFVLKAIQIFSIDPKTPQIFGGIGLVKMLPTLFTTSGTVYPCLEFFATHHDSLTLEATRTFMLDPTESFSLSREAVISLLSTRETYFKTRVNVQTPINLVSALRLCNMVYDIPCTTGDREVNTHWHGMFRGIVNYIKKFYPSPAALRTCQHDGSPTSSHSDACQAVYTVLQRFEEDGDNGLEYYTGAIEHSSDPSEEDGAYGRWRDAFDITLSQVPDELIDLLRQVLCSEQTADYGCKFWRIRRLEEGEAGTGSPTHHPSPGNAGEVIELREDNPHTRSTSASPTTPPPPTTVLEVDGNAVSPSGSQGADSKEIETWLDGPRTVSPARTIDLDEVHGGIPETNAAQQSESNATAPGTREVHTATAQLKGQEEGRPGSSSSGSITRLAAATNAESERSGSTGIDIGGYSDAPDRDTNVAAGGPEAQVGESGGLLNVRDADADDLCRTDWHVFEESGRYGDAARPEGAITCMVDFAGLILISSLAGGFSALGGRCATTMYALAPLLVALCASIFAEGAQIPLVSPSDGVHSALHLDWNSEATTTTATETSALPYYVLKHAPLAYLYSGEEWWPSDVMTHIQHVIPKDGHTPVAESVTFANISTLGGNIFLASKDDPFEIPQAAWIRGDGPPDEEGYTIAPATIVAVRKPGGVVDAFYFYFYSYNHMDYLNIYGWGSRR</sequence>
<gene>
    <name evidence="1" type="ORF">NM688_g2370</name>
</gene>
<name>A0ACC1T9G3_9APHY</name>
<evidence type="ECO:0000313" key="2">
    <source>
        <dbReference type="Proteomes" id="UP001148662"/>
    </source>
</evidence>
<comment type="caution">
    <text evidence="1">The sequence shown here is derived from an EMBL/GenBank/DDBJ whole genome shotgun (WGS) entry which is preliminary data.</text>
</comment>
<dbReference type="EMBL" id="JANHOG010000297">
    <property type="protein sequence ID" value="KAJ3555805.1"/>
    <property type="molecule type" value="Genomic_DNA"/>
</dbReference>
<dbReference type="Proteomes" id="UP001148662">
    <property type="component" value="Unassembled WGS sequence"/>
</dbReference>
<proteinExistence type="predicted"/>
<reference evidence="1" key="1">
    <citation type="submission" date="2022-07" db="EMBL/GenBank/DDBJ databases">
        <title>Genome Sequence of Phlebia brevispora.</title>
        <authorList>
            <person name="Buettner E."/>
        </authorList>
    </citation>
    <scope>NUCLEOTIDE SEQUENCE</scope>
    <source>
        <strain evidence="1">MPL23</strain>
    </source>
</reference>